<comment type="caution">
    <text evidence="2">The sequence shown here is derived from an EMBL/GenBank/DDBJ whole genome shotgun (WGS) entry which is preliminary data.</text>
</comment>
<accession>A0A9W7Y6L0</accession>
<sequence>MPALDVGSLSLPRDLPSTRESLLSAMLGIAVTDPNRTDTVVVCVCAGVYALTAIMLVYAWCNYSYRPIKAKNLGWVSLMYLSTILWFIGNIPTNGHVHAVGGWSKCKVWVVWLRILFCFVFASLMIIRFYALDRVFNQRKP</sequence>
<evidence type="ECO:0000256" key="1">
    <source>
        <dbReference type="SAM" id="Phobius"/>
    </source>
</evidence>
<proteinExistence type="predicted"/>
<feature type="non-terminal residue" evidence="2">
    <location>
        <position position="141"/>
    </location>
</feature>
<dbReference type="AlphaFoldDB" id="A0A9W7Y6L0"/>
<feature type="transmembrane region" description="Helical" evidence="1">
    <location>
        <begin position="111"/>
        <end position="131"/>
    </location>
</feature>
<dbReference type="EMBL" id="JANBOI010001990">
    <property type="protein sequence ID" value="KAJ1725630.1"/>
    <property type="molecule type" value="Genomic_DNA"/>
</dbReference>
<gene>
    <name evidence="2" type="ORF">LPJ61_005628</name>
</gene>
<dbReference type="OrthoDB" id="5585295at2759"/>
<feature type="transmembrane region" description="Helical" evidence="1">
    <location>
        <begin position="73"/>
        <end position="91"/>
    </location>
</feature>
<name>A0A9W7Y6L0_9FUNG</name>
<protein>
    <submittedName>
        <fullName evidence="2">Uncharacterized protein</fullName>
    </submittedName>
</protein>
<keyword evidence="1" id="KW-0812">Transmembrane</keyword>
<evidence type="ECO:0000313" key="2">
    <source>
        <dbReference type="EMBL" id="KAJ1725630.1"/>
    </source>
</evidence>
<keyword evidence="1" id="KW-0472">Membrane</keyword>
<evidence type="ECO:0000313" key="3">
    <source>
        <dbReference type="Proteomes" id="UP001143981"/>
    </source>
</evidence>
<organism evidence="2 3">
    <name type="scientific">Coemansia biformis</name>
    <dbReference type="NCBI Taxonomy" id="1286918"/>
    <lineage>
        <taxon>Eukaryota</taxon>
        <taxon>Fungi</taxon>
        <taxon>Fungi incertae sedis</taxon>
        <taxon>Zoopagomycota</taxon>
        <taxon>Kickxellomycotina</taxon>
        <taxon>Kickxellomycetes</taxon>
        <taxon>Kickxellales</taxon>
        <taxon>Kickxellaceae</taxon>
        <taxon>Coemansia</taxon>
    </lineage>
</organism>
<feature type="transmembrane region" description="Helical" evidence="1">
    <location>
        <begin position="39"/>
        <end position="61"/>
    </location>
</feature>
<keyword evidence="3" id="KW-1185">Reference proteome</keyword>
<keyword evidence="1" id="KW-1133">Transmembrane helix</keyword>
<reference evidence="2" key="1">
    <citation type="submission" date="2022-07" db="EMBL/GenBank/DDBJ databases">
        <title>Phylogenomic reconstructions and comparative analyses of Kickxellomycotina fungi.</title>
        <authorList>
            <person name="Reynolds N.K."/>
            <person name="Stajich J.E."/>
            <person name="Barry K."/>
            <person name="Grigoriev I.V."/>
            <person name="Crous P."/>
            <person name="Smith M.E."/>
        </authorList>
    </citation>
    <scope>NUCLEOTIDE SEQUENCE</scope>
    <source>
        <strain evidence="2">BCRC 34381</strain>
    </source>
</reference>
<dbReference type="Proteomes" id="UP001143981">
    <property type="component" value="Unassembled WGS sequence"/>
</dbReference>